<sequence length="547" mass="62534">MTQPRAFLILFFFPSYTVTTSIPLHSLSKSMTSVICNNCGFVNALLPPNPTCDGLVSELLRGSRTLLDVDRAFVDAEIEKLQELKAWYDDQLQEIQLRQLIVLKQLENHKSIYAPIRRLPRDILIEIFHWVWNAWPTTDPDEPDLIQESDSLDVTGPLWVLARVCGLWRDTLYASPASWAWYVVLGPPFPNHAREILQTYLERTGNHLLSLRVSCEGTDLTEAEEGQIMSLVVQCCHRWKNVCITVDKRHMHYLESISHLPALRAIEIDFVPVDKSIERHYKYLSDICLKAPQLRQATFPVHGICSMGLPPTVTHYSGYLPRADDFPLLSQLPNLRTCHFESSLLQPGSMPEVPAIMRELRQLYVGDLKVLNFLTAPILQHMTISLFGTPHLPVSTIILFFHRSRCRLESFSISTDVMEFEPSASIRELFSSEACSTVSSLKLGLYSIQHNVVDALASPSILPNLRHLCLCFNETMDPPTETERLALLNMIRSRCKARLLKTIEVQFDSEESYSIETDIQALGGDLEMREETWSPLYRDHQPFFWNP</sequence>
<proteinExistence type="predicted"/>
<dbReference type="AlphaFoldDB" id="A0AA39PED5"/>
<dbReference type="Gene3D" id="3.80.10.10">
    <property type="entry name" value="Ribonuclease Inhibitor"/>
    <property type="match status" value="1"/>
</dbReference>
<evidence type="ECO:0000313" key="2">
    <source>
        <dbReference type="EMBL" id="KAK0482256.1"/>
    </source>
</evidence>
<dbReference type="EMBL" id="JAUEPR010000007">
    <property type="protein sequence ID" value="KAK0482256.1"/>
    <property type="molecule type" value="Genomic_DNA"/>
</dbReference>
<dbReference type="InterPro" id="IPR032675">
    <property type="entry name" value="LRR_dom_sf"/>
</dbReference>
<protein>
    <recommendedName>
        <fullName evidence="4">F-box domain-containing protein</fullName>
    </recommendedName>
</protein>
<gene>
    <name evidence="2" type="ORF">IW261DRAFT_1592106</name>
</gene>
<name>A0AA39PED5_9AGAR</name>
<accession>A0AA39PED5</accession>
<keyword evidence="3" id="KW-1185">Reference proteome</keyword>
<feature type="chain" id="PRO_5041371272" description="F-box domain-containing protein" evidence="1">
    <location>
        <begin position="20"/>
        <end position="547"/>
    </location>
</feature>
<feature type="signal peptide" evidence="1">
    <location>
        <begin position="1"/>
        <end position="19"/>
    </location>
</feature>
<reference evidence="2" key="1">
    <citation type="submission" date="2023-06" db="EMBL/GenBank/DDBJ databases">
        <authorList>
            <consortium name="Lawrence Berkeley National Laboratory"/>
            <person name="Ahrendt S."/>
            <person name="Sahu N."/>
            <person name="Indic B."/>
            <person name="Wong-Bajracharya J."/>
            <person name="Merenyi Z."/>
            <person name="Ke H.-M."/>
            <person name="Monk M."/>
            <person name="Kocsube S."/>
            <person name="Drula E."/>
            <person name="Lipzen A."/>
            <person name="Balint B."/>
            <person name="Henrissat B."/>
            <person name="Andreopoulos B."/>
            <person name="Martin F.M."/>
            <person name="Harder C.B."/>
            <person name="Rigling D."/>
            <person name="Ford K.L."/>
            <person name="Foster G.D."/>
            <person name="Pangilinan J."/>
            <person name="Papanicolaou A."/>
            <person name="Barry K."/>
            <person name="LaButti K."/>
            <person name="Viragh M."/>
            <person name="Koriabine M."/>
            <person name="Yan M."/>
            <person name="Riley R."/>
            <person name="Champramary S."/>
            <person name="Plett K.L."/>
            <person name="Tsai I.J."/>
            <person name="Slot J."/>
            <person name="Sipos G."/>
            <person name="Plett J."/>
            <person name="Nagy L.G."/>
            <person name="Grigoriev I.V."/>
        </authorList>
    </citation>
    <scope>NUCLEOTIDE SEQUENCE</scope>
    <source>
        <strain evidence="2">ICMP 16352</strain>
    </source>
</reference>
<organism evidence="2 3">
    <name type="scientific">Armillaria novae-zelandiae</name>
    <dbReference type="NCBI Taxonomy" id="153914"/>
    <lineage>
        <taxon>Eukaryota</taxon>
        <taxon>Fungi</taxon>
        <taxon>Dikarya</taxon>
        <taxon>Basidiomycota</taxon>
        <taxon>Agaricomycotina</taxon>
        <taxon>Agaricomycetes</taxon>
        <taxon>Agaricomycetidae</taxon>
        <taxon>Agaricales</taxon>
        <taxon>Marasmiineae</taxon>
        <taxon>Physalacriaceae</taxon>
        <taxon>Armillaria</taxon>
    </lineage>
</organism>
<evidence type="ECO:0000256" key="1">
    <source>
        <dbReference type="SAM" id="SignalP"/>
    </source>
</evidence>
<dbReference type="Proteomes" id="UP001175227">
    <property type="component" value="Unassembled WGS sequence"/>
</dbReference>
<evidence type="ECO:0000313" key="3">
    <source>
        <dbReference type="Proteomes" id="UP001175227"/>
    </source>
</evidence>
<keyword evidence="1" id="KW-0732">Signal</keyword>
<comment type="caution">
    <text evidence="2">The sequence shown here is derived from an EMBL/GenBank/DDBJ whole genome shotgun (WGS) entry which is preliminary data.</text>
</comment>
<evidence type="ECO:0008006" key="4">
    <source>
        <dbReference type="Google" id="ProtNLM"/>
    </source>
</evidence>